<organism evidence="1 2">
    <name type="scientific">Roseococcus pinisoli</name>
    <dbReference type="NCBI Taxonomy" id="2835040"/>
    <lineage>
        <taxon>Bacteria</taxon>
        <taxon>Pseudomonadati</taxon>
        <taxon>Pseudomonadota</taxon>
        <taxon>Alphaproteobacteria</taxon>
        <taxon>Acetobacterales</taxon>
        <taxon>Roseomonadaceae</taxon>
        <taxon>Roseococcus</taxon>
    </lineage>
</organism>
<proteinExistence type="predicted"/>
<name>A0ABS5QFD3_9PROT</name>
<protein>
    <submittedName>
        <fullName evidence="1">Uncharacterized protein</fullName>
    </submittedName>
</protein>
<accession>A0ABS5QFD3</accession>
<comment type="caution">
    <text evidence="1">The sequence shown here is derived from an EMBL/GenBank/DDBJ whole genome shotgun (WGS) entry which is preliminary data.</text>
</comment>
<dbReference type="Proteomes" id="UP000766336">
    <property type="component" value="Unassembled WGS sequence"/>
</dbReference>
<keyword evidence="2" id="KW-1185">Reference proteome</keyword>
<gene>
    <name evidence="1" type="ORF">KHU32_15750</name>
</gene>
<evidence type="ECO:0000313" key="1">
    <source>
        <dbReference type="EMBL" id="MBS7812404.1"/>
    </source>
</evidence>
<sequence length="65" mass="6889">MTWTAILAVGALACLLIRSAHLGTVLVGAIGVLWMWQDMIDEAAAAAHKRGATLPDDAPLLTLHR</sequence>
<dbReference type="EMBL" id="JAHCDA010000003">
    <property type="protein sequence ID" value="MBS7812404.1"/>
    <property type="molecule type" value="Genomic_DNA"/>
</dbReference>
<reference evidence="1 2" key="1">
    <citation type="submission" date="2021-05" db="EMBL/GenBank/DDBJ databases">
        <title>Roseococcus sp. XZZS9, whole genome shotgun sequencing project.</title>
        <authorList>
            <person name="Zhao G."/>
            <person name="Shen L."/>
        </authorList>
    </citation>
    <scope>NUCLEOTIDE SEQUENCE [LARGE SCALE GENOMIC DNA]</scope>
    <source>
        <strain evidence="1 2">XZZS9</strain>
    </source>
</reference>
<dbReference type="RefSeq" id="WP_213671112.1">
    <property type="nucleotide sequence ID" value="NZ_JAHCDA010000003.1"/>
</dbReference>
<evidence type="ECO:0000313" key="2">
    <source>
        <dbReference type="Proteomes" id="UP000766336"/>
    </source>
</evidence>